<sequence length="586" mass="66528">MEHLSVGDMKKDPRPEEQRHRTLKSASSCSRVETAESPAKQTHPRFSQADKEKLSNPRELRNNSPHPTIDTTDSLMNTIEKKSTFAFVDFDRANAANDDHQDPGVAFEELVDRLLSPPKSKCDSKFRTTFLCLYRKFAAPSDLLMAIMARFGEIENGSDLLQLTAQQRYLGVILDWISGYPGDFAHQTTRRTIISFVQSLASRPEFAVAHKEISPYLDSFHYDDDTEWACSDHQRSRASTMESVFSASSLQGSTSTVTANSSTEDVASPLNSDNACFSADASTRSSAESAPKRSASQATGLSLMTFETVEDARRQALLLNPNPRYSLNKPRWRELLDVSEETIALELTRIDWILYSSIRPRDLIRHISLNVESKEKCKSLKYVNRMISEFNHVAFWVANLVLLRDKPKDRAVMLEKFMGVAWQLRYLNNYNSLGAVIAGINGTAVHRLSRTRALVSDKARTQFMRLEILMGTTKSHSAYRLGWQNTSTPRIPFLPLHRRDLVFAEEGNRTFIRTNEDERINWTKFEIMGEVIMEIRKSQELPYPSIKRNEQVFNLLLESKYSKDEDVRTSSGLMVDAPSTDANDIA</sequence>
<dbReference type="PANTHER" id="PTHR23113">
    <property type="entry name" value="GUANINE NUCLEOTIDE EXCHANGE FACTOR"/>
    <property type="match status" value="1"/>
</dbReference>
<dbReference type="InterPro" id="IPR000651">
    <property type="entry name" value="Ras-like_Gua-exchang_fac_N"/>
</dbReference>
<organism evidence="6 7">
    <name type="scientific">Ramalina farinacea</name>
    <dbReference type="NCBI Taxonomy" id="258253"/>
    <lineage>
        <taxon>Eukaryota</taxon>
        <taxon>Fungi</taxon>
        <taxon>Dikarya</taxon>
        <taxon>Ascomycota</taxon>
        <taxon>Pezizomycotina</taxon>
        <taxon>Lecanoromycetes</taxon>
        <taxon>OSLEUM clade</taxon>
        <taxon>Lecanoromycetidae</taxon>
        <taxon>Lecanorales</taxon>
        <taxon>Lecanorineae</taxon>
        <taxon>Ramalinaceae</taxon>
        <taxon>Ramalina</taxon>
    </lineage>
</organism>
<dbReference type="PANTHER" id="PTHR23113:SF348">
    <property type="entry name" value="GUANYL-NUCLEOTIDE EXCHANGE FACTOR RASGEF, PUTATIVE (AFU_ORTHOLOGUE AFUA_1G04700)-RELATED"/>
    <property type="match status" value="1"/>
</dbReference>
<gene>
    <name evidence="6" type="ORF">OHK93_003291</name>
</gene>
<evidence type="ECO:0000313" key="6">
    <source>
        <dbReference type="EMBL" id="MDI1492080.1"/>
    </source>
</evidence>
<dbReference type="SMART" id="SM00147">
    <property type="entry name" value="RasGEF"/>
    <property type="match status" value="1"/>
</dbReference>
<proteinExistence type="predicted"/>
<evidence type="ECO:0000256" key="1">
    <source>
        <dbReference type="ARBA" id="ARBA00022658"/>
    </source>
</evidence>
<dbReference type="PROSITE" id="PS50009">
    <property type="entry name" value="RASGEF_CAT"/>
    <property type="match status" value="1"/>
</dbReference>
<dbReference type="Pfam" id="PF00618">
    <property type="entry name" value="RasGEF_N"/>
    <property type="match status" value="1"/>
</dbReference>
<feature type="domain" description="N-terminal Ras-GEF" evidence="5">
    <location>
        <begin position="98"/>
        <end position="221"/>
    </location>
</feature>
<evidence type="ECO:0000256" key="3">
    <source>
        <dbReference type="SAM" id="MobiDB-lite"/>
    </source>
</evidence>
<evidence type="ECO:0000259" key="5">
    <source>
        <dbReference type="PROSITE" id="PS50212"/>
    </source>
</evidence>
<name>A0AA43QXH1_9LECA</name>
<protein>
    <submittedName>
        <fullName evidence="6">Uncharacterized protein</fullName>
    </submittedName>
</protein>
<dbReference type="GO" id="GO:0005085">
    <property type="term" value="F:guanyl-nucleotide exchange factor activity"/>
    <property type="evidence" value="ECO:0007669"/>
    <property type="project" value="UniProtKB-KW"/>
</dbReference>
<evidence type="ECO:0000313" key="7">
    <source>
        <dbReference type="Proteomes" id="UP001161017"/>
    </source>
</evidence>
<keyword evidence="7" id="KW-1185">Reference proteome</keyword>
<dbReference type="Pfam" id="PF00617">
    <property type="entry name" value="RasGEF"/>
    <property type="match status" value="1"/>
</dbReference>
<dbReference type="PROSITE" id="PS50212">
    <property type="entry name" value="RASGEF_NTER"/>
    <property type="match status" value="1"/>
</dbReference>
<dbReference type="Gene3D" id="1.20.870.10">
    <property type="entry name" value="Son of sevenless (SoS) protein Chain: S domain 1"/>
    <property type="match status" value="1"/>
</dbReference>
<dbReference type="InterPro" id="IPR023578">
    <property type="entry name" value="Ras_GEF_dom_sf"/>
</dbReference>
<dbReference type="EMBL" id="JAPUFD010000016">
    <property type="protein sequence ID" value="MDI1492080.1"/>
    <property type="molecule type" value="Genomic_DNA"/>
</dbReference>
<dbReference type="SUPFAM" id="SSF48366">
    <property type="entry name" value="Ras GEF"/>
    <property type="match status" value="1"/>
</dbReference>
<comment type="caution">
    <text evidence="6">The sequence shown here is derived from an EMBL/GenBank/DDBJ whole genome shotgun (WGS) entry which is preliminary data.</text>
</comment>
<dbReference type="InterPro" id="IPR001895">
    <property type="entry name" value="RASGEF_cat_dom"/>
</dbReference>
<dbReference type="InterPro" id="IPR036964">
    <property type="entry name" value="RASGEF_cat_dom_sf"/>
</dbReference>
<dbReference type="GO" id="GO:0005886">
    <property type="term" value="C:plasma membrane"/>
    <property type="evidence" value="ECO:0007669"/>
    <property type="project" value="TreeGrafter"/>
</dbReference>
<feature type="domain" description="Ras-GEF" evidence="4">
    <location>
        <begin position="339"/>
        <end position="572"/>
    </location>
</feature>
<evidence type="ECO:0000259" key="4">
    <source>
        <dbReference type="PROSITE" id="PS50009"/>
    </source>
</evidence>
<accession>A0AA43QXH1</accession>
<feature type="compositionally biased region" description="Basic and acidic residues" evidence="3">
    <location>
        <begin position="1"/>
        <end position="20"/>
    </location>
</feature>
<dbReference type="Proteomes" id="UP001161017">
    <property type="component" value="Unassembled WGS sequence"/>
</dbReference>
<dbReference type="AlphaFoldDB" id="A0AA43QXH1"/>
<feature type="compositionally biased region" description="Polar residues" evidence="3">
    <location>
        <begin position="62"/>
        <end position="72"/>
    </location>
</feature>
<reference evidence="6" key="1">
    <citation type="journal article" date="2023" name="Genome Biol. Evol.">
        <title>First Whole Genome Sequence and Flow Cytometry Genome Size Data for the Lichen-Forming Fungus Ramalina farinacea (Ascomycota).</title>
        <authorList>
            <person name="Llewellyn T."/>
            <person name="Mian S."/>
            <person name="Hill R."/>
            <person name="Leitch I.J."/>
            <person name="Gaya E."/>
        </authorList>
    </citation>
    <scope>NUCLEOTIDE SEQUENCE</scope>
    <source>
        <strain evidence="6">LIQ254RAFAR</strain>
    </source>
</reference>
<feature type="region of interest" description="Disordered" evidence="3">
    <location>
        <begin position="1"/>
        <end position="72"/>
    </location>
</feature>
<dbReference type="GO" id="GO:0007265">
    <property type="term" value="P:Ras protein signal transduction"/>
    <property type="evidence" value="ECO:0007669"/>
    <property type="project" value="TreeGrafter"/>
</dbReference>
<feature type="compositionally biased region" description="Basic and acidic residues" evidence="3">
    <location>
        <begin position="48"/>
        <end position="61"/>
    </location>
</feature>
<dbReference type="InterPro" id="IPR008937">
    <property type="entry name" value="Ras-like_GEF"/>
</dbReference>
<dbReference type="CDD" id="cd06224">
    <property type="entry name" value="REM"/>
    <property type="match status" value="1"/>
</dbReference>
<evidence type="ECO:0000256" key="2">
    <source>
        <dbReference type="PROSITE-ProRule" id="PRU00168"/>
    </source>
</evidence>
<keyword evidence="1 2" id="KW-0344">Guanine-nucleotide releasing factor</keyword>
<dbReference type="Gene3D" id="1.10.840.10">
    <property type="entry name" value="Ras guanine-nucleotide exchange factors catalytic domain"/>
    <property type="match status" value="1"/>
</dbReference>